<keyword evidence="3" id="KW-1185">Reference proteome</keyword>
<dbReference type="Pfam" id="PF01370">
    <property type="entry name" value="Epimerase"/>
    <property type="match status" value="1"/>
</dbReference>
<organism evidence="2 3">
    <name type="scientific">Chromobacterium violaceum</name>
    <dbReference type="NCBI Taxonomy" id="536"/>
    <lineage>
        <taxon>Bacteria</taxon>
        <taxon>Pseudomonadati</taxon>
        <taxon>Pseudomonadota</taxon>
        <taxon>Betaproteobacteria</taxon>
        <taxon>Neisseriales</taxon>
        <taxon>Chromobacteriaceae</taxon>
        <taxon>Chromobacterium</taxon>
    </lineage>
</organism>
<dbReference type="PANTHER" id="PTHR48079">
    <property type="entry name" value="PROTEIN YEEZ"/>
    <property type="match status" value="1"/>
</dbReference>
<sequence length="360" mass="39437">MTQEKIAFVTGATGLLGNNLVRLLLAEGYRVRALARSERKAMEQFGELTGSRLEVVLGDLTDVKGFAPALRGCQVIFHAAAYFRESYKGGRHLDALRKTNVEGTQNLLREAYTAGIRRMVHISSIAVLGRNDSGLTDESMVLAIEEAPDDYYRSKIETDAVIFAFLDNHPDMHISLVLPGWMHGPGDLGPTSAGQFVEDYLRQKIPGVIDAAFSVVDARDVAQVALASSQTGERGERYLAAGHPVSMAGLLQAMEAVSGVPAPRRGLPRALLYAIASLQEIYARLTGKPVLLSLAAVKNMANDYGRKFSSEKIRTRFGLGFRPMEETLAEEVAWIRQRMARAGMRQSGKENIGFANGRRR</sequence>
<gene>
    <name evidence="2" type="ORF">CBW21_00890</name>
</gene>
<dbReference type="PANTHER" id="PTHR48079:SF6">
    <property type="entry name" value="NAD(P)-BINDING DOMAIN-CONTAINING PROTEIN-RELATED"/>
    <property type="match status" value="1"/>
</dbReference>
<dbReference type="AlphaFoldDB" id="A0A202BGB1"/>
<protein>
    <submittedName>
        <fullName evidence="2">Oxidoreductase</fullName>
    </submittedName>
</protein>
<dbReference type="InterPro" id="IPR051783">
    <property type="entry name" value="NAD(P)-dependent_oxidoreduct"/>
</dbReference>
<evidence type="ECO:0000313" key="2">
    <source>
        <dbReference type="EMBL" id="OVE50577.1"/>
    </source>
</evidence>
<proteinExistence type="predicted"/>
<dbReference type="SUPFAM" id="SSF51735">
    <property type="entry name" value="NAD(P)-binding Rossmann-fold domains"/>
    <property type="match status" value="1"/>
</dbReference>
<dbReference type="CDD" id="cd05228">
    <property type="entry name" value="AR_FR_like_1_SDR_e"/>
    <property type="match status" value="1"/>
</dbReference>
<dbReference type="RefSeq" id="WP_087697064.1">
    <property type="nucleotide sequence ID" value="NZ_JBNCPD010000003.1"/>
</dbReference>
<dbReference type="GO" id="GO:0004029">
    <property type="term" value="F:aldehyde dehydrogenase (NAD+) activity"/>
    <property type="evidence" value="ECO:0007669"/>
    <property type="project" value="TreeGrafter"/>
</dbReference>
<comment type="caution">
    <text evidence="2">The sequence shown here is derived from an EMBL/GenBank/DDBJ whole genome shotgun (WGS) entry which is preliminary data.</text>
</comment>
<evidence type="ECO:0000259" key="1">
    <source>
        <dbReference type="Pfam" id="PF01370"/>
    </source>
</evidence>
<name>A0A202BGB1_CHRVL</name>
<dbReference type="Proteomes" id="UP000196342">
    <property type="component" value="Unassembled WGS sequence"/>
</dbReference>
<accession>A0A202BGB1</accession>
<dbReference type="EMBL" id="NHOO01000001">
    <property type="protein sequence ID" value="OVE50577.1"/>
    <property type="molecule type" value="Genomic_DNA"/>
</dbReference>
<dbReference type="InterPro" id="IPR036291">
    <property type="entry name" value="NAD(P)-bd_dom_sf"/>
</dbReference>
<dbReference type="Gene3D" id="3.40.50.720">
    <property type="entry name" value="NAD(P)-binding Rossmann-like Domain"/>
    <property type="match status" value="1"/>
</dbReference>
<dbReference type="GO" id="GO:0005737">
    <property type="term" value="C:cytoplasm"/>
    <property type="evidence" value="ECO:0007669"/>
    <property type="project" value="TreeGrafter"/>
</dbReference>
<feature type="domain" description="NAD-dependent epimerase/dehydratase" evidence="1">
    <location>
        <begin position="8"/>
        <end position="238"/>
    </location>
</feature>
<evidence type="ECO:0000313" key="3">
    <source>
        <dbReference type="Proteomes" id="UP000196342"/>
    </source>
</evidence>
<reference evidence="2 3" key="1">
    <citation type="submission" date="2017-05" db="EMBL/GenBank/DDBJ databases">
        <title>Chromobacterium violaceum GHPS1 isolated from Hydrocarbon polluted soil in French Guiana display an awesome secondary metabolite arsenal and a battery of drug and heavy-metal-resistance and detoxification of xenobiotics proteins.</title>
        <authorList>
            <person name="Belbahri L."/>
        </authorList>
    </citation>
    <scope>NUCLEOTIDE SEQUENCE [LARGE SCALE GENOMIC DNA]</scope>
    <source>
        <strain evidence="2 3">GHPS1</strain>
    </source>
</reference>
<dbReference type="InterPro" id="IPR001509">
    <property type="entry name" value="Epimerase_deHydtase"/>
</dbReference>